<evidence type="ECO:0000256" key="3">
    <source>
        <dbReference type="ARBA" id="ARBA00022722"/>
    </source>
</evidence>
<dbReference type="InterPro" id="IPR006474">
    <property type="entry name" value="Helicase_Cas3_CRISPR-ass_core"/>
</dbReference>
<keyword evidence="6" id="KW-0378">Hydrolase</keyword>
<accession>A0A1I6BQ32</accession>
<dbReference type="InterPro" id="IPR038257">
    <property type="entry name" value="CRISPR-assoc_Cas3_HD_sf"/>
</dbReference>
<feature type="region of interest" description="Disordered" evidence="10">
    <location>
        <begin position="762"/>
        <end position="784"/>
    </location>
</feature>
<dbReference type="InterPro" id="IPR041372">
    <property type="entry name" value="Cas3_C"/>
</dbReference>
<evidence type="ECO:0000256" key="10">
    <source>
        <dbReference type="SAM" id="MobiDB-lite"/>
    </source>
</evidence>
<dbReference type="InterPro" id="IPR001650">
    <property type="entry name" value="Helicase_C-like"/>
</dbReference>
<keyword evidence="3" id="KW-0540">Nuclease</keyword>
<dbReference type="Gene3D" id="3.40.50.300">
    <property type="entry name" value="P-loop containing nucleotide triphosphate hydrolases"/>
    <property type="match status" value="2"/>
</dbReference>
<comment type="similarity">
    <text evidence="2">In the central section; belongs to the CRISPR-associated helicase Cas3 family.</text>
</comment>
<dbReference type="Pfam" id="PF18019">
    <property type="entry name" value="Cas3_HD"/>
    <property type="match status" value="1"/>
</dbReference>
<keyword evidence="9" id="KW-0051">Antiviral defense</keyword>
<reference evidence="12 13" key="1">
    <citation type="submission" date="2016-10" db="EMBL/GenBank/DDBJ databases">
        <authorList>
            <person name="de Groot N.N."/>
        </authorList>
    </citation>
    <scope>NUCLEOTIDE SEQUENCE [LARGE SCALE GENOMIC DNA]</scope>
    <source>
        <strain evidence="12 13">JCM 18415</strain>
    </source>
</reference>
<dbReference type="InterPro" id="IPR050547">
    <property type="entry name" value="DEAD_box_RNA_helicases"/>
</dbReference>
<dbReference type="InterPro" id="IPR054712">
    <property type="entry name" value="Cas3-like_dom"/>
</dbReference>
<keyword evidence="5" id="KW-0547">Nucleotide-binding</keyword>
<evidence type="ECO:0000256" key="2">
    <source>
        <dbReference type="ARBA" id="ARBA00009046"/>
    </source>
</evidence>
<dbReference type="GO" id="GO:0005524">
    <property type="term" value="F:ATP binding"/>
    <property type="evidence" value="ECO:0007669"/>
    <property type="project" value="UniProtKB-KW"/>
</dbReference>
<dbReference type="RefSeq" id="WP_090538846.1">
    <property type="nucleotide sequence ID" value="NZ_FOYD01000005.1"/>
</dbReference>
<dbReference type="STRING" id="1002526.SAMN05216578_105157"/>
<evidence type="ECO:0000313" key="12">
    <source>
        <dbReference type="EMBL" id="SFQ83035.1"/>
    </source>
</evidence>
<sequence>MKFSEMSPSARILWAKSGEPTGHGLLAHLLDVAAVAETLLERETPATREWAAQQFGIPAAQVPRWIGALVGLHDFGKGIPGFQAKWEVGQRLGMEAGLAFPEHACTHNRHDLATANLLRAPLQQLMSGSLSWVAQAVQAVSAHHGFHFSSTEVNAGKPLGEPPEWRRARQEILTTYWQLLMQEPAYQTSPASSAMSLPAINWLAGLTSAADWIASNPEWFTLGERHDDLRHYHDDARQRATQALDQIGWHKAAPLLHEQLAPSDLLERITGRTGLSMRPLQVTGDALLETADGPALLLVEAPMGEGKTELALLAHLRLQATNQHRGLYVALPTQATGNAMFKRVLTFLDSFREGRLDIQLVHGGAVMNEEVQRLRGINDSEQDSLAASTWFAQRRRPLLSHYGVGTVDQALLSVINVKHHFVRLWGLSNRVVVLDEVHAYDTYTSGLIVTLLRWLKALGSSVVLMSATLPTARRNALLAAWGVQQSTIPEMAYPRVMLADRAGIRGTHFPARALSPIHLLALGESLDELAGRAIELVAEGGCGAIIVNTVERAQNLYLDLQNRLNSGGESIPILLMHARFPANERAEQEQKVLQLFGPSGERPHKAILIATQVAEQSLDMDFDFMLSDLAPVDLLLQRAGRLHRHDRPRPKQHTDAKLWVAGLQQERLPDLKETAWGYVYDAYILGRTWALLGKELNNEQGLQLPGDIDRLVQSVYDDGELPSDLESAARDCIETGFYGEYLAQINNHRQRAQNIVINENSELQDAYQGKPRGNDEGDDGVGLQNVTRLGSESITLIPVEVGDDGWRIYPGETPFPPGEPDSETARRLYARQIRVSRTAIVKYFTADAGKGSSFEPALLQNTYALPLQDGCCRIGKLLIRLDGSLGLVYETQDQA</sequence>
<dbReference type="Proteomes" id="UP000242815">
    <property type="component" value="Unassembled WGS sequence"/>
</dbReference>
<dbReference type="GO" id="GO:0046872">
    <property type="term" value="F:metal ion binding"/>
    <property type="evidence" value="ECO:0007669"/>
    <property type="project" value="UniProtKB-KW"/>
</dbReference>
<dbReference type="Gene3D" id="1.10.3210.30">
    <property type="match status" value="1"/>
</dbReference>
<gene>
    <name evidence="12" type="ORF">SAMN05216578_105157</name>
</gene>
<dbReference type="GO" id="GO:0003723">
    <property type="term" value="F:RNA binding"/>
    <property type="evidence" value="ECO:0007669"/>
    <property type="project" value="TreeGrafter"/>
</dbReference>
<evidence type="ECO:0000256" key="6">
    <source>
        <dbReference type="ARBA" id="ARBA00022801"/>
    </source>
</evidence>
<proteinExistence type="inferred from homology"/>
<dbReference type="InterPro" id="IPR027417">
    <property type="entry name" value="P-loop_NTPase"/>
</dbReference>
<dbReference type="OrthoDB" id="9810236at2"/>
<evidence type="ECO:0000256" key="8">
    <source>
        <dbReference type="ARBA" id="ARBA00022840"/>
    </source>
</evidence>
<evidence type="ECO:0000313" key="13">
    <source>
        <dbReference type="Proteomes" id="UP000242815"/>
    </source>
</evidence>
<protein>
    <submittedName>
        <fullName evidence="12">CRISPR-associated endonuclease/helicase Cas3</fullName>
    </submittedName>
</protein>
<dbReference type="GO" id="GO:0016787">
    <property type="term" value="F:hydrolase activity"/>
    <property type="evidence" value="ECO:0007669"/>
    <property type="project" value="UniProtKB-KW"/>
</dbReference>
<dbReference type="Pfam" id="PF22590">
    <property type="entry name" value="Cas3-like_C_2"/>
    <property type="match status" value="1"/>
</dbReference>
<dbReference type="SMART" id="SM00490">
    <property type="entry name" value="HELICc"/>
    <property type="match status" value="1"/>
</dbReference>
<dbReference type="Pfam" id="PF00270">
    <property type="entry name" value="DEAD"/>
    <property type="match status" value="1"/>
</dbReference>
<keyword evidence="8" id="KW-0067">ATP-binding</keyword>
<dbReference type="PANTHER" id="PTHR47963:SF9">
    <property type="entry name" value="CRISPR-ASSOCIATED ENDONUCLEASE_HELICASE CAS3"/>
    <property type="match status" value="1"/>
</dbReference>
<evidence type="ECO:0000256" key="4">
    <source>
        <dbReference type="ARBA" id="ARBA00022723"/>
    </source>
</evidence>
<dbReference type="Pfam" id="PF18395">
    <property type="entry name" value="Cas3_C"/>
    <property type="match status" value="1"/>
</dbReference>
<dbReference type="PANTHER" id="PTHR47963">
    <property type="entry name" value="DEAD-BOX ATP-DEPENDENT RNA HELICASE 47, MITOCHONDRIAL"/>
    <property type="match status" value="1"/>
</dbReference>
<evidence type="ECO:0000259" key="11">
    <source>
        <dbReference type="PROSITE" id="PS51643"/>
    </source>
</evidence>
<comment type="similarity">
    <text evidence="1">In the N-terminal section; belongs to the CRISPR-associated nuclease Cas3-HD family.</text>
</comment>
<keyword evidence="4" id="KW-0479">Metal-binding</keyword>
<evidence type="ECO:0000256" key="7">
    <source>
        <dbReference type="ARBA" id="ARBA00022806"/>
    </source>
</evidence>
<evidence type="ECO:0000256" key="1">
    <source>
        <dbReference type="ARBA" id="ARBA00006847"/>
    </source>
</evidence>
<evidence type="ECO:0000256" key="9">
    <source>
        <dbReference type="ARBA" id="ARBA00023118"/>
    </source>
</evidence>
<keyword evidence="12" id="KW-0255">Endonuclease</keyword>
<dbReference type="CDD" id="cd09641">
    <property type="entry name" value="Cas3''_I"/>
    <property type="match status" value="1"/>
</dbReference>
<dbReference type="PROSITE" id="PS51643">
    <property type="entry name" value="HD_CAS3"/>
    <property type="match status" value="1"/>
</dbReference>
<dbReference type="GO" id="GO:0003724">
    <property type="term" value="F:RNA helicase activity"/>
    <property type="evidence" value="ECO:0007669"/>
    <property type="project" value="TreeGrafter"/>
</dbReference>
<dbReference type="EMBL" id="FOYD01000005">
    <property type="protein sequence ID" value="SFQ83035.1"/>
    <property type="molecule type" value="Genomic_DNA"/>
</dbReference>
<organism evidence="12 13">
    <name type="scientific">Halopseudomonas formosensis</name>
    <dbReference type="NCBI Taxonomy" id="1002526"/>
    <lineage>
        <taxon>Bacteria</taxon>
        <taxon>Pseudomonadati</taxon>
        <taxon>Pseudomonadota</taxon>
        <taxon>Gammaproteobacteria</taxon>
        <taxon>Pseudomonadales</taxon>
        <taxon>Pseudomonadaceae</taxon>
        <taxon>Halopseudomonas</taxon>
    </lineage>
</organism>
<dbReference type="SUPFAM" id="SSF52540">
    <property type="entry name" value="P-loop containing nucleoside triphosphate hydrolases"/>
    <property type="match status" value="1"/>
</dbReference>
<dbReference type="InterPro" id="IPR006483">
    <property type="entry name" value="CRISPR-assoc_Cas3_HD"/>
</dbReference>
<name>A0A1I6BQ32_9GAMM</name>
<dbReference type="InterPro" id="IPR011545">
    <property type="entry name" value="DEAD/DEAH_box_helicase_dom"/>
</dbReference>
<dbReference type="GO" id="GO:0004519">
    <property type="term" value="F:endonuclease activity"/>
    <property type="evidence" value="ECO:0007669"/>
    <property type="project" value="UniProtKB-KW"/>
</dbReference>
<dbReference type="GO" id="GO:0051607">
    <property type="term" value="P:defense response to virus"/>
    <property type="evidence" value="ECO:0007669"/>
    <property type="project" value="UniProtKB-KW"/>
</dbReference>
<dbReference type="AlphaFoldDB" id="A0A1I6BQ32"/>
<feature type="domain" description="HD Cas3-type" evidence="11">
    <location>
        <begin position="18"/>
        <end position="213"/>
    </location>
</feature>
<dbReference type="NCBIfam" id="TIGR01587">
    <property type="entry name" value="cas3_core"/>
    <property type="match status" value="1"/>
</dbReference>
<dbReference type="NCBIfam" id="TIGR01596">
    <property type="entry name" value="cas3_HD"/>
    <property type="match status" value="1"/>
</dbReference>
<evidence type="ECO:0000256" key="5">
    <source>
        <dbReference type="ARBA" id="ARBA00022741"/>
    </source>
</evidence>
<keyword evidence="7 12" id="KW-0347">Helicase</keyword>